<reference evidence="1" key="1">
    <citation type="submission" date="2021-02" db="EMBL/GenBank/DDBJ databases">
        <authorList>
            <person name="Nowell W R."/>
        </authorList>
    </citation>
    <scope>NUCLEOTIDE SEQUENCE</scope>
</reference>
<name>A0A818RZ97_9BILA</name>
<feature type="non-terminal residue" evidence="1">
    <location>
        <position position="1"/>
    </location>
</feature>
<dbReference type="Proteomes" id="UP000663823">
    <property type="component" value="Unassembled WGS sequence"/>
</dbReference>
<dbReference type="EMBL" id="CAJOAX010000848">
    <property type="protein sequence ID" value="CAF3658406.1"/>
    <property type="molecule type" value="Genomic_DNA"/>
</dbReference>
<accession>A0A818RZ97</accession>
<organism evidence="1 2">
    <name type="scientific">Rotaria sordida</name>
    <dbReference type="NCBI Taxonomy" id="392033"/>
    <lineage>
        <taxon>Eukaryota</taxon>
        <taxon>Metazoa</taxon>
        <taxon>Spiralia</taxon>
        <taxon>Gnathifera</taxon>
        <taxon>Rotifera</taxon>
        <taxon>Eurotatoria</taxon>
        <taxon>Bdelloidea</taxon>
        <taxon>Philodinida</taxon>
        <taxon>Philodinidae</taxon>
        <taxon>Rotaria</taxon>
    </lineage>
</organism>
<comment type="caution">
    <text evidence="1">The sequence shown here is derived from an EMBL/GenBank/DDBJ whole genome shotgun (WGS) entry which is preliminary data.</text>
</comment>
<protein>
    <submittedName>
        <fullName evidence="1">Uncharacterized protein</fullName>
    </submittedName>
</protein>
<evidence type="ECO:0000313" key="2">
    <source>
        <dbReference type="Proteomes" id="UP000663823"/>
    </source>
</evidence>
<sequence length="40" mass="4974">MWHLDYNAYVWSFENNVWKQQMVELQRTSRAVCRAKWSPN</sequence>
<dbReference type="Gene3D" id="2.130.10.10">
    <property type="entry name" value="YVTN repeat-like/Quinoprotein amine dehydrogenase"/>
    <property type="match status" value="1"/>
</dbReference>
<proteinExistence type="predicted"/>
<gene>
    <name evidence="1" type="ORF">OTI717_LOCUS9775</name>
</gene>
<evidence type="ECO:0000313" key="1">
    <source>
        <dbReference type="EMBL" id="CAF3658406.1"/>
    </source>
</evidence>
<dbReference type="InterPro" id="IPR015943">
    <property type="entry name" value="WD40/YVTN_repeat-like_dom_sf"/>
</dbReference>
<dbReference type="AlphaFoldDB" id="A0A818RZ97"/>